<comment type="caution">
    <text evidence="4">The sequence shown here is derived from an EMBL/GenBank/DDBJ whole genome shotgun (WGS) entry which is preliminary data.</text>
</comment>
<evidence type="ECO:0000313" key="4">
    <source>
        <dbReference type="EMBL" id="MDT0460232.1"/>
    </source>
</evidence>
<dbReference type="NCBIfam" id="NF033748">
    <property type="entry name" value="class_F_sortase"/>
    <property type="match status" value="1"/>
</dbReference>
<dbReference type="InterPro" id="IPR023365">
    <property type="entry name" value="Sortase_dom-sf"/>
</dbReference>
<dbReference type="RefSeq" id="WP_311627184.1">
    <property type="nucleotide sequence ID" value="NZ_JAVRFE010000059.1"/>
</dbReference>
<gene>
    <name evidence="4" type="ORF">RM550_31685</name>
</gene>
<dbReference type="Proteomes" id="UP001180551">
    <property type="component" value="Unassembled WGS sequence"/>
</dbReference>
<protein>
    <submittedName>
        <fullName evidence="4">Class F sortase</fullName>
    </submittedName>
</protein>
<keyword evidence="1" id="KW-0378">Hydrolase</keyword>
<dbReference type="Pfam" id="PF04203">
    <property type="entry name" value="Sortase"/>
    <property type="match status" value="1"/>
</dbReference>
<accession>A0ABU2TH38</accession>
<feature type="chain" id="PRO_5046314844" evidence="3">
    <location>
        <begin position="35"/>
        <end position="232"/>
    </location>
</feature>
<feature type="compositionally biased region" description="Gly residues" evidence="2">
    <location>
        <begin position="64"/>
        <end position="75"/>
    </location>
</feature>
<feature type="region of interest" description="Disordered" evidence="2">
    <location>
        <begin position="101"/>
        <end position="120"/>
    </location>
</feature>
<sequence length="232" mass="24002">MSRRSEDSVMTVRHRGHRVLGCAMAAALASVLVAGCGGQEAASPPSVPAGKPPAQGGDASQGGDSQGGATGGGSGSQAAASMPKSVPQRLSIPSLQVSSTLETLGQHKNGAMETPRDPDKAGWYRPGPTPGSQGPAVIAGHVSWNGKPSVFEKLSTMKAGDTIEVARQDGKTAKFTVDRVAQYPKNKFPTVEVYKNIDHAGLRLITCGGQYDEGRHYYPDNVVVYASLTGSA</sequence>
<feature type="signal peptide" evidence="3">
    <location>
        <begin position="1"/>
        <end position="34"/>
    </location>
</feature>
<feature type="compositionally biased region" description="Low complexity" evidence="2">
    <location>
        <begin position="54"/>
        <end position="63"/>
    </location>
</feature>
<name>A0ABU2TH38_9ACTN</name>
<keyword evidence="3" id="KW-0732">Signal</keyword>
<organism evidence="4 5">
    <name type="scientific">Streptomyces mooreae</name>
    <dbReference type="NCBI Taxonomy" id="3075523"/>
    <lineage>
        <taxon>Bacteria</taxon>
        <taxon>Bacillati</taxon>
        <taxon>Actinomycetota</taxon>
        <taxon>Actinomycetes</taxon>
        <taxon>Kitasatosporales</taxon>
        <taxon>Streptomycetaceae</taxon>
        <taxon>Streptomyces</taxon>
    </lineage>
</organism>
<evidence type="ECO:0000256" key="2">
    <source>
        <dbReference type="SAM" id="MobiDB-lite"/>
    </source>
</evidence>
<dbReference type="EMBL" id="JAVRFE010000059">
    <property type="protein sequence ID" value="MDT0460232.1"/>
    <property type="molecule type" value="Genomic_DNA"/>
</dbReference>
<evidence type="ECO:0000256" key="3">
    <source>
        <dbReference type="SAM" id="SignalP"/>
    </source>
</evidence>
<reference evidence="4" key="1">
    <citation type="submission" date="2024-05" db="EMBL/GenBank/DDBJ databases">
        <title>30 novel species of actinomycetes from the DSMZ collection.</title>
        <authorList>
            <person name="Nouioui I."/>
        </authorList>
    </citation>
    <scope>NUCLEOTIDE SEQUENCE</scope>
    <source>
        <strain evidence="4">DSM 41527</strain>
    </source>
</reference>
<dbReference type="InterPro" id="IPR005754">
    <property type="entry name" value="Sortase"/>
</dbReference>
<evidence type="ECO:0000313" key="5">
    <source>
        <dbReference type="Proteomes" id="UP001180551"/>
    </source>
</evidence>
<evidence type="ECO:0000256" key="1">
    <source>
        <dbReference type="ARBA" id="ARBA00022801"/>
    </source>
</evidence>
<proteinExistence type="predicted"/>
<keyword evidence="5" id="KW-1185">Reference proteome</keyword>
<dbReference type="CDD" id="cd05829">
    <property type="entry name" value="Sortase_F"/>
    <property type="match status" value="1"/>
</dbReference>
<dbReference type="SUPFAM" id="SSF63817">
    <property type="entry name" value="Sortase"/>
    <property type="match status" value="1"/>
</dbReference>
<dbReference type="Gene3D" id="2.40.260.10">
    <property type="entry name" value="Sortase"/>
    <property type="match status" value="1"/>
</dbReference>
<feature type="region of interest" description="Disordered" evidence="2">
    <location>
        <begin position="37"/>
        <end position="88"/>
    </location>
</feature>
<dbReference type="InterPro" id="IPR042001">
    <property type="entry name" value="Sortase_F"/>
</dbReference>